<dbReference type="PATRIC" id="fig|272123.3.peg.6455"/>
<dbReference type="EMBL" id="CP003662">
    <property type="protein sequence ID" value="AFZ61232.1"/>
    <property type="molecule type" value="Genomic_DNA"/>
</dbReference>
<geneLocation type="plasmid" evidence="2 3">
    <name>pANACY.03</name>
</geneLocation>
<sequence>MSEAQKPLTKFNPSGEEQNLNASAIVVQSSRLKYFIELRTTTLIDYMLKIYTTSTSAYTRKSISDWLNIRNKPGFYKELSPNLHLAYGDQRDGHGSQHWWKLFFNEDYKPSILIHIKIEINLVKSQNSPDDSNSQYQWGGLNFRSKTEVRIAHALHSQRILFFANSRAYMDLTDLPISNSDNQSKERVEIDFLVFHKQKCMILEVDGVHHQEASQKTRDYRRDRVLLRDGIRTVRFDAGECYNRPIDVVMEFLNLF</sequence>
<dbReference type="KEGG" id="acy:Anacy_5949"/>
<gene>
    <name evidence="2" type="ordered locus">Anacy_5949</name>
</gene>
<name>K9ZRU5_ANACC</name>
<organism evidence="2 3">
    <name type="scientific">Anabaena cylindrica (strain ATCC 27899 / PCC 7122)</name>
    <dbReference type="NCBI Taxonomy" id="272123"/>
    <lineage>
        <taxon>Bacteria</taxon>
        <taxon>Bacillati</taxon>
        <taxon>Cyanobacteriota</taxon>
        <taxon>Cyanophyceae</taxon>
        <taxon>Nostocales</taxon>
        <taxon>Nostocaceae</taxon>
        <taxon>Anabaena</taxon>
    </lineage>
</organism>
<keyword evidence="2" id="KW-0614">Plasmid</keyword>
<evidence type="ECO:0000313" key="3">
    <source>
        <dbReference type="Proteomes" id="UP000010474"/>
    </source>
</evidence>
<evidence type="ECO:0000259" key="1">
    <source>
        <dbReference type="Pfam" id="PF10881"/>
    </source>
</evidence>
<dbReference type="Proteomes" id="UP000010474">
    <property type="component" value="Plasmid pANACY.03"/>
</dbReference>
<proteinExistence type="predicted"/>
<accession>K9ZRU5</accession>
<feature type="domain" description="DUF2726" evidence="1">
    <location>
        <begin position="188"/>
        <end position="242"/>
    </location>
</feature>
<dbReference type="HOGENOM" id="CLU_1081534_0_0_3"/>
<reference evidence="3" key="1">
    <citation type="journal article" date="2013" name="Proc. Natl. Acad. Sci. U.S.A.">
        <title>Improving the coverage of the cyanobacterial phylum using diversity-driven genome sequencing.</title>
        <authorList>
            <person name="Shih P.M."/>
            <person name="Wu D."/>
            <person name="Latifi A."/>
            <person name="Axen S.D."/>
            <person name="Fewer D.P."/>
            <person name="Talla E."/>
            <person name="Calteau A."/>
            <person name="Cai F."/>
            <person name="Tandeau de Marsac N."/>
            <person name="Rippka R."/>
            <person name="Herdman M."/>
            <person name="Sivonen K."/>
            <person name="Coursin T."/>
            <person name="Laurent T."/>
            <person name="Goodwin L."/>
            <person name="Nolan M."/>
            <person name="Davenport K.W."/>
            <person name="Han C.S."/>
            <person name="Rubin E.M."/>
            <person name="Eisen J.A."/>
            <person name="Woyke T."/>
            <person name="Gugger M."/>
            <person name="Kerfeld C.A."/>
        </authorList>
    </citation>
    <scope>NUCLEOTIDE SEQUENCE [LARGE SCALE GENOMIC DNA]</scope>
    <source>
        <strain evidence="3">ATCC 27899 / PCC 7122</strain>
    </source>
</reference>
<protein>
    <recommendedName>
        <fullName evidence="1">DUF2726 domain-containing protein</fullName>
    </recommendedName>
</protein>
<keyword evidence="3" id="KW-1185">Reference proteome</keyword>
<dbReference type="AlphaFoldDB" id="K9ZRU5"/>
<dbReference type="Gene3D" id="3.40.960.10">
    <property type="entry name" value="VSR Endonuclease"/>
    <property type="match status" value="1"/>
</dbReference>
<evidence type="ECO:0000313" key="2">
    <source>
        <dbReference type="EMBL" id="AFZ61232.1"/>
    </source>
</evidence>
<dbReference type="OrthoDB" id="490543at2"/>
<dbReference type="Pfam" id="PF10881">
    <property type="entry name" value="DUF2726"/>
    <property type="match status" value="1"/>
</dbReference>
<dbReference type="InterPro" id="IPR024402">
    <property type="entry name" value="DUF2726"/>
</dbReference>
<dbReference type="RefSeq" id="WP_015217703.1">
    <property type="nucleotide sequence ID" value="NC_019773.1"/>
</dbReference>